<evidence type="ECO:0000259" key="3">
    <source>
        <dbReference type="Pfam" id="PF17177"/>
    </source>
</evidence>
<feature type="repeat" description="PPR" evidence="2">
    <location>
        <begin position="118"/>
        <end position="152"/>
    </location>
</feature>
<dbReference type="InterPro" id="IPR002885">
    <property type="entry name" value="PPR_rpt"/>
</dbReference>
<dbReference type="InterPro" id="IPR033443">
    <property type="entry name" value="PROP1-like_PPR_dom"/>
</dbReference>
<evidence type="ECO:0000313" key="5">
    <source>
        <dbReference type="Proteomes" id="UP001212841"/>
    </source>
</evidence>
<keyword evidence="5" id="KW-1185">Reference proteome</keyword>
<feature type="repeat" description="PPR" evidence="2">
    <location>
        <begin position="153"/>
        <end position="188"/>
    </location>
</feature>
<feature type="domain" description="PROP1-like PPR" evidence="3">
    <location>
        <begin position="58"/>
        <end position="219"/>
    </location>
</feature>
<keyword evidence="1" id="KW-0677">Repeat</keyword>
<dbReference type="AlphaFoldDB" id="A0AAD5X5A1"/>
<dbReference type="PANTHER" id="PTHR47936">
    <property type="entry name" value="PPR_LONG DOMAIN-CONTAINING PROTEIN"/>
    <property type="match status" value="1"/>
</dbReference>
<dbReference type="PANTHER" id="PTHR47936:SF1">
    <property type="entry name" value="PENTATRICOPEPTIDE REPEAT-CONTAINING PROTEIN GUN1, CHLOROPLASTIC"/>
    <property type="match status" value="1"/>
</dbReference>
<dbReference type="Gene3D" id="1.25.40.10">
    <property type="entry name" value="Tetratricopeptide repeat domain"/>
    <property type="match status" value="2"/>
</dbReference>
<feature type="repeat" description="PPR" evidence="2">
    <location>
        <begin position="44"/>
        <end position="74"/>
    </location>
</feature>
<comment type="caution">
    <text evidence="4">The sequence shown here is derived from an EMBL/GenBank/DDBJ whole genome shotgun (WGS) entry which is preliminary data.</text>
</comment>
<dbReference type="InterPro" id="IPR011990">
    <property type="entry name" value="TPR-like_helical_dom_sf"/>
</dbReference>
<evidence type="ECO:0000313" key="4">
    <source>
        <dbReference type="EMBL" id="KAJ3057289.1"/>
    </source>
</evidence>
<protein>
    <recommendedName>
        <fullName evidence="3">PROP1-like PPR domain-containing protein</fullName>
    </recommendedName>
</protein>
<gene>
    <name evidence="4" type="ORF">HK097_009242</name>
</gene>
<organism evidence="4 5">
    <name type="scientific">Rhizophlyctis rosea</name>
    <dbReference type="NCBI Taxonomy" id="64517"/>
    <lineage>
        <taxon>Eukaryota</taxon>
        <taxon>Fungi</taxon>
        <taxon>Fungi incertae sedis</taxon>
        <taxon>Chytridiomycota</taxon>
        <taxon>Chytridiomycota incertae sedis</taxon>
        <taxon>Chytridiomycetes</taxon>
        <taxon>Rhizophlyctidales</taxon>
        <taxon>Rhizophlyctidaceae</taxon>
        <taxon>Rhizophlyctis</taxon>
    </lineage>
</organism>
<feature type="non-terminal residue" evidence="4">
    <location>
        <position position="246"/>
    </location>
</feature>
<dbReference type="EMBL" id="JADGJD010000006">
    <property type="protein sequence ID" value="KAJ3057289.1"/>
    <property type="molecule type" value="Genomic_DNA"/>
</dbReference>
<sequence length="246" mass="27935">MQCAGFPRSRDLHLDLMKESCRASNADFVIGQFDILRAEGWAPDSRTIDALIEAYLMKGDIDTALEIVEQMIRRTSCKIPHPHDLTYVRLINTCVKANRLDDALQLYHNMRISGRAPHRATYTSLINAVAHFGSPTTAESIFRDMLRIGIQPTARQYNILIWLYVHRLNDAEGMQKIVEEMHEKGVKPTTSTFNIMLDGFVKRGDLDSAIELLEGFPVQPDVVSYTTVLKGLSDWERGQENGRELE</sequence>
<evidence type="ECO:0000256" key="1">
    <source>
        <dbReference type="ARBA" id="ARBA00022737"/>
    </source>
</evidence>
<feature type="repeat" description="PPR" evidence="2">
    <location>
        <begin position="83"/>
        <end position="117"/>
    </location>
</feature>
<dbReference type="PROSITE" id="PS51375">
    <property type="entry name" value="PPR"/>
    <property type="match status" value="4"/>
</dbReference>
<dbReference type="Proteomes" id="UP001212841">
    <property type="component" value="Unassembled WGS sequence"/>
</dbReference>
<proteinExistence type="predicted"/>
<accession>A0AAD5X5A1</accession>
<name>A0AAD5X5A1_9FUNG</name>
<dbReference type="NCBIfam" id="TIGR00756">
    <property type="entry name" value="PPR"/>
    <property type="match status" value="4"/>
</dbReference>
<evidence type="ECO:0000256" key="2">
    <source>
        <dbReference type="PROSITE-ProRule" id="PRU00708"/>
    </source>
</evidence>
<dbReference type="Pfam" id="PF17177">
    <property type="entry name" value="PPR_long"/>
    <property type="match status" value="1"/>
</dbReference>
<reference evidence="4" key="1">
    <citation type="submission" date="2020-05" db="EMBL/GenBank/DDBJ databases">
        <title>Phylogenomic resolution of chytrid fungi.</title>
        <authorList>
            <person name="Stajich J.E."/>
            <person name="Amses K."/>
            <person name="Simmons R."/>
            <person name="Seto K."/>
            <person name="Myers J."/>
            <person name="Bonds A."/>
            <person name="Quandt C.A."/>
            <person name="Barry K."/>
            <person name="Liu P."/>
            <person name="Grigoriev I."/>
            <person name="Longcore J.E."/>
            <person name="James T.Y."/>
        </authorList>
    </citation>
    <scope>NUCLEOTIDE SEQUENCE</scope>
    <source>
        <strain evidence="4">JEL0318</strain>
    </source>
</reference>